<dbReference type="Pfam" id="PF01875">
    <property type="entry name" value="Memo"/>
    <property type="match status" value="1"/>
</dbReference>
<proteinExistence type="inferred from homology"/>
<dbReference type="NCBIfam" id="NF001987">
    <property type="entry name" value="PRK00782.1"/>
    <property type="match status" value="1"/>
</dbReference>
<dbReference type="InterPro" id="IPR002737">
    <property type="entry name" value="MEMO1_fam"/>
</dbReference>
<organism evidence="3 4">
    <name type="scientific">Candidatus Methanofastidiosum methylothiophilum</name>
    <dbReference type="NCBI Taxonomy" id="1705564"/>
    <lineage>
        <taxon>Archaea</taxon>
        <taxon>Methanobacteriati</taxon>
        <taxon>Methanobacteriota</taxon>
        <taxon>Stenosarchaea group</taxon>
        <taxon>Candidatus Methanofastidiosia</taxon>
        <taxon>Candidatus Methanofastidiosales</taxon>
        <taxon>Candidatus Methanofastidiosaceae</taxon>
        <taxon>Candidatus Methanofastidiosum</taxon>
    </lineage>
</organism>
<dbReference type="Gene3D" id="3.40.830.10">
    <property type="entry name" value="LigB-like"/>
    <property type="match status" value="1"/>
</dbReference>
<accession>A0A150J9T4</accession>
<evidence type="ECO:0000256" key="2">
    <source>
        <dbReference type="HAMAP-Rule" id="MF_00055"/>
    </source>
</evidence>
<dbReference type="SUPFAM" id="SSF53213">
    <property type="entry name" value="LigB-like"/>
    <property type="match status" value="1"/>
</dbReference>
<protein>
    <recommendedName>
        <fullName evidence="2">MEMO1 family protein AMQ74_00248</fullName>
    </recommendedName>
</protein>
<evidence type="ECO:0000313" key="3">
    <source>
        <dbReference type="EMBL" id="KYC54012.1"/>
    </source>
</evidence>
<dbReference type="HAMAP" id="MF_00055">
    <property type="entry name" value="MEMO1"/>
    <property type="match status" value="1"/>
</dbReference>
<dbReference type="PANTHER" id="PTHR11060:SF0">
    <property type="entry name" value="PROTEIN MEMO1"/>
    <property type="match status" value="1"/>
</dbReference>
<evidence type="ECO:0000313" key="4">
    <source>
        <dbReference type="Proteomes" id="UP000075578"/>
    </source>
</evidence>
<sequence length="288" mass="31892">MYRPPYVAGSFYPADKSSLLKIIEKFMDEAKKNIDFKDEEGKFTGVLCPHAGYIYSGKTQAYSYCFLSESPPETYIILGPNHTGMGLPVALMNEGVWGTPLGDVKINEELASRIVENSEIIGIDSSAHKYEHSIEVQLPFLQYIKKDFTFVPICMGMQDKDTALDIGKAIAKSAKESIGIIASSDLVHYGSRFGYTPIKGGKEEILSWIKKNDMEILKMAEDFNISGIYDFINKNEYTTCGYGPLSAMLSSMKELGAKKAKILDYSNSYDASHDYSTVVGYGSVGVRC</sequence>
<name>A0A150J9T4_9EURY</name>
<reference evidence="3 4" key="1">
    <citation type="journal article" date="2016" name="ISME J.">
        <title>Chasing the elusive Euryarchaeota class WSA2: genomes reveal a uniquely fastidious methyl-reducing methanogen.</title>
        <authorList>
            <person name="Nobu M.K."/>
            <person name="Narihiro T."/>
            <person name="Kuroda K."/>
            <person name="Mei R."/>
            <person name="Liu W.T."/>
        </authorList>
    </citation>
    <scope>NUCLEOTIDE SEQUENCE [LARGE SCALE GENOMIC DNA]</scope>
    <source>
        <strain evidence="3">U1lsi0528_Bin089</strain>
    </source>
</reference>
<dbReference type="EMBL" id="LNGD01000007">
    <property type="protein sequence ID" value="KYC54012.1"/>
    <property type="molecule type" value="Genomic_DNA"/>
</dbReference>
<dbReference type="AlphaFoldDB" id="A0A150J9T4"/>
<comment type="similarity">
    <text evidence="1 2">Belongs to the MEMO1 family.</text>
</comment>
<evidence type="ECO:0000256" key="1">
    <source>
        <dbReference type="ARBA" id="ARBA00006315"/>
    </source>
</evidence>
<dbReference type="Proteomes" id="UP000075578">
    <property type="component" value="Unassembled WGS sequence"/>
</dbReference>
<gene>
    <name evidence="3" type="ORF">AMQ74_00248</name>
</gene>
<dbReference type="PATRIC" id="fig|1705564.3.peg.247"/>
<dbReference type="NCBIfam" id="TIGR04336">
    <property type="entry name" value="AmmeMemoSam_B"/>
    <property type="match status" value="1"/>
</dbReference>
<dbReference type="CDD" id="cd07361">
    <property type="entry name" value="MEMO_like"/>
    <property type="match status" value="1"/>
</dbReference>
<comment type="caution">
    <text evidence="3">The sequence shown here is derived from an EMBL/GenBank/DDBJ whole genome shotgun (WGS) entry which is preliminary data.</text>
</comment>
<dbReference type="PANTHER" id="PTHR11060">
    <property type="entry name" value="PROTEIN MEMO1"/>
    <property type="match status" value="1"/>
</dbReference>